<dbReference type="Proteomes" id="UP001203297">
    <property type="component" value="Unassembled WGS sequence"/>
</dbReference>
<evidence type="ECO:0000256" key="1">
    <source>
        <dbReference type="SAM" id="Phobius"/>
    </source>
</evidence>
<keyword evidence="1" id="KW-0472">Membrane</keyword>
<accession>A0AAD4MDM8</accession>
<feature type="transmembrane region" description="Helical" evidence="1">
    <location>
        <begin position="12"/>
        <end position="32"/>
    </location>
</feature>
<keyword evidence="3" id="KW-1185">Reference proteome</keyword>
<evidence type="ECO:0000313" key="2">
    <source>
        <dbReference type="EMBL" id="KAI0308125.1"/>
    </source>
</evidence>
<comment type="caution">
    <text evidence="2">The sequence shown here is derived from an EMBL/GenBank/DDBJ whole genome shotgun (WGS) entry which is preliminary data.</text>
</comment>
<sequence length="69" mass="7867">MYFSTAIAGRKPTLLIFMTLETLIIGSAWSQYRQPQFVDMYLLLAYGLTARSRLIGKRKSHNPLAKFNG</sequence>
<dbReference type="EMBL" id="WTXG01000001">
    <property type="protein sequence ID" value="KAI0308125.1"/>
    <property type="molecule type" value="Genomic_DNA"/>
</dbReference>
<gene>
    <name evidence="2" type="ORF">B0F90DRAFT_1813442</name>
</gene>
<protein>
    <submittedName>
        <fullName evidence="2">Uncharacterized protein</fullName>
    </submittedName>
</protein>
<name>A0AAD4MDM8_9AGAM</name>
<keyword evidence="1" id="KW-0812">Transmembrane</keyword>
<organism evidence="2 3">
    <name type="scientific">Multifurca ochricompacta</name>
    <dbReference type="NCBI Taxonomy" id="376703"/>
    <lineage>
        <taxon>Eukaryota</taxon>
        <taxon>Fungi</taxon>
        <taxon>Dikarya</taxon>
        <taxon>Basidiomycota</taxon>
        <taxon>Agaricomycotina</taxon>
        <taxon>Agaricomycetes</taxon>
        <taxon>Russulales</taxon>
        <taxon>Russulaceae</taxon>
        <taxon>Multifurca</taxon>
    </lineage>
</organism>
<dbReference type="AlphaFoldDB" id="A0AAD4MDM8"/>
<keyword evidence="1" id="KW-1133">Transmembrane helix</keyword>
<reference evidence="2" key="1">
    <citation type="journal article" date="2022" name="New Phytol.">
        <title>Evolutionary transition to the ectomycorrhizal habit in the genomes of a hyperdiverse lineage of mushroom-forming fungi.</title>
        <authorList>
            <person name="Looney B."/>
            <person name="Miyauchi S."/>
            <person name="Morin E."/>
            <person name="Drula E."/>
            <person name="Courty P.E."/>
            <person name="Kohler A."/>
            <person name="Kuo A."/>
            <person name="LaButti K."/>
            <person name="Pangilinan J."/>
            <person name="Lipzen A."/>
            <person name="Riley R."/>
            <person name="Andreopoulos W."/>
            <person name="He G."/>
            <person name="Johnson J."/>
            <person name="Nolan M."/>
            <person name="Tritt A."/>
            <person name="Barry K.W."/>
            <person name="Grigoriev I.V."/>
            <person name="Nagy L.G."/>
            <person name="Hibbett D."/>
            <person name="Henrissat B."/>
            <person name="Matheny P.B."/>
            <person name="Labbe J."/>
            <person name="Martin F.M."/>
        </authorList>
    </citation>
    <scope>NUCLEOTIDE SEQUENCE</scope>
    <source>
        <strain evidence="2">BPL690</strain>
    </source>
</reference>
<evidence type="ECO:0000313" key="3">
    <source>
        <dbReference type="Proteomes" id="UP001203297"/>
    </source>
</evidence>
<proteinExistence type="predicted"/>